<comment type="caution">
    <text evidence="1">The sequence shown here is derived from an EMBL/GenBank/DDBJ whole genome shotgun (WGS) entry which is preliminary data.</text>
</comment>
<evidence type="ECO:0000313" key="2">
    <source>
        <dbReference type="Proteomes" id="UP000604341"/>
    </source>
</evidence>
<proteinExistence type="predicted"/>
<accession>A0ABQ2FN88</accession>
<evidence type="ECO:0000313" key="1">
    <source>
        <dbReference type="EMBL" id="GGL10800.1"/>
    </source>
</evidence>
<dbReference type="EMBL" id="BMPE01000012">
    <property type="protein sequence ID" value="GGL10800.1"/>
    <property type="molecule type" value="Genomic_DNA"/>
</dbReference>
<organism evidence="1 2">
    <name type="scientific">Deinococcus radiotolerans</name>
    <dbReference type="NCBI Taxonomy" id="1309407"/>
    <lineage>
        <taxon>Bacteria</taxon>
        <taxon>Thermotogati</taxon>
        <taxon>Deinococcota</taxon>
        <taxon>Deinococci</taxon>
        <taxon>Deinococcales</taxon>
        <taxon>Deinococcaceae</taxon>
        <taxon>Deinococcus</taxon>
    </lineage>
</organism>
<dbReference type="Proteomes" id="UP000604341">
    <property type="component" value="Unassembled WGS sequence"/>
</dbReference>
<protein>
    <submittedName>
        <fullName evidence="1">Uncharacterized protein</fullName>
    </submittedName>
</protein>
<reference evidence="2" key="1">
    <citation type="journal article" date="2019" name="Int. J. Syst. Evol. Microbiol.">
        <title>The Global Catalogue of Microorganisms (GCM) 10K type strain sequencing project: providing services to taxonomists for standard genome sequencing and annotation.</title>
        <authorList>
            <consortium name="The Broad Institute Genomics Platform"/>
            <consortium name="The Broad Institute Genome Sequencing Center for Infectious Disease"/>
            <person name="Wu L."/>
            <person name="Ma J."/>
        </authorList>
    </citation>
    <scope>NUCLEOTIDE SEQUENCE [LARGE SCALE GENOMIC DNA]</scope>
    <source>
        <strain evidence="2">JCM 19173</strain>
    </source>
</reference>
<keyword evidence="2" id="KW-1185">Reference proteome</keyword>
<gene>
    <name evidence="1" type="ORF">GCM10010844_31800</name>
</gene>
<sequence length="119" mass="12874">MQTQRVIELAHQLRWDDTDGRRAQAAVADGANLLRLGFAVLSQARLIGREQHLEIVDAGDVRGDGHHRDSPGAQAIYGSVHGVTTDDDDGTPLIRFAGPGGVKVSEVEVTSAHWALRWS</sequence>
<name>A0ABQ2FN88_9DEIO</name>